<evidence type="ECO:0000256" key="1">
    <source>
        <dbReference type="SAM" id="Phobius"/>
    </source>
</evidence>
<accession>A0A0G1KL83</accession>
<keyword evidence="1" id="KW-0472">Membrane</keyword>
<dbReference type="AlphaFoldDB" id="A0A0G1KL83"/>
<gene>
    <name evidence="2" type="ORF">UW41_C0021G0005</name>
</gene>
<reference evidence="2 3" key="1">
    <citation type="journal article" date="2015" name="Nature">
        <title>rRNA introns, odd ribosomes, and small enigmatic genomes across a large radiation of phyla.</title>
        <authorList>
            <person name="Brown C.T."/>
            <person name="Hug L.A."/>
            <person name="Thomas B.C."/>
            <person name="Sharon I."/>
            <person name="Castelle C.J."/>
            <person name="Singh A."/>
            <person name="Wilkins M.J."/>
            <person name="Williams K.H."/>
            <person name="Banfield J.F."/>
        </authorList>
    </citation>
    <scope>NUCLEOTIDE SEQUENCE [LARGE SCALE GENOMIC DNA]</scope>
</reference>
<protein>
    <submittedName>
        <fullName evidence="2">Uncharacterized protein</fullName>
    </submittedName>
</protein>
<keyword evidence="1" id="KW-0812">Transmembrane</keyword>
<comment type="caution">
    <text evidence="2">The sequence shown here is derived from an EMBL/GenBank/DDBJ whole genome shotgun (WGS) entry which is preliminary data.</text>
</comment>
<dbReference type="EMBL" id="LCIE01000021">
    <property type="protein sequence ID" value="KKT48679.1"/>
    <property type="molecule type" value="Genomic_DNA"/>
</dbReference>
<proteinExistence type="predicted"/>
<evidence type="ECO:0000313" key="3">
    <source>
        <dbReference type="Proteomes" id="UP000034172"/>
    </source>
</evidence>
<sequence>MATDQTEIRDLSERILLEFEAYDRPHKVWSREFYSSVIVIAFLVSIIFYFIEGVMPVVVIWALVFMLWSMAKTVPQMVRTILTTWGLKSQEKTYRYEEMTVFWFETKWGTRLMRINLATIPWHLVVVIDPKKEEELKNTMLERVIYQDPPVTWVDRALKWVGEKMPLE</sequence>
<evidence type="ECO:0000313" key="2">
    <source>
        <dbReference type="EMBL" id="KKT48679.1"/>
    </source>
</evidence>
<dbReference type="Proteomes" id="UP000034172">
    <property type="component" value="Unassembled WGS sequence"/>
</dbReference>
<feature type="transmembrane region" description="Helical" evidence="1">
    <location>
        <begin position="57"/>
        <end position="74"/>
    </location>
</feature>
<keyword evidence="1" id="KW-1133">Transmembrane helix</keyword>
<name>A0A0G1KL83_9BACT</name>
<feature type="transmembrane region" description="Helical" evidence="1">
    <location>
        <begin position="33"/>
        <end position="51"/>
    </location>
</feature>
<organism evidence="2 3">
    <name type="scientific">Candidatus Collierbacteria bacterium GW2011_GWC2_44_18</name>
    <dbReference type="NCBI Taxonomy" id="1618392"/>
    <lineage>
        <taxon>Bacteria</taxon>
        <taxon>Candidatus Collieribacteriota</taxon>
    </lineage>
</organism>